<dbReference type="Proteomes" id="UP001066276">
    <property type="component" value="Chromosome 11"/>
</dbReference>
<evidence type="ECO:0000313" key="2">
    <source>
        <dbReference type="Proteomes" id="UP001066276"/>
    </source>
</evidence>
<evidence type="ECO:0000313" key="1">
    <source>
        <dbReference type="EMBL" id="KAJ1086934.1"/>
    </source>
</evidence>
<name>A0AAV7L7N1_PLEWA</name>
<accession>A0AAV7L7N1</accession>
<dbReference type="AlphaFoldDB" id="A0AAV7L7N1"/>
<protein>
    <submittedName>
        <fullName evidence="1">Uncharacterized protein</fullName>
    </submittedName>
</protein>
<dbReference type="EMBL" id="JANPWB010000015">
    <property type="protein sequence ID" value="KAJ1086934.1"/>
    <property type="molecule type" value="Genomic_DNA"/>
</dbReference>
<comment type="caution">
    <text evidence="1">The sequence shown here is derived from an EMBL/GenBank/DDBJ whole genome shotgun (WGS) entry which is preliminary data.</text>
</comment>
<sequence length="136" mass="14368">MPGPEIKEIKHIRSVHGEPGPRLLTQSAWLVITCRSLVTHVSPLEGALHSTRADLALELLDMVAMFQKAEPPESEASLAANLKPAVPLQIVGLPPARRPTCPPGSHINQPQYASLCHDATSAQGLHAVGPELGSAA</sequence>
<reference evidence="1" key="1">
    <citation type="journal article" date="2022" name="bioRxiv">
        <title>Sequencing and chromosome-scale assembly of the giantPleurodeles waltlgenome.</title>
        <authorList>
            <person name="Brown T."/>
            <person name="Elewa A."/>
            <person name="Iarovenko S."/>
            <person name="Subramanian E."/>
            <person name="Araus A.J."/>
            <person name="Petzold A."/>
            <person name="Susuki M."/>
            <person name="Suzuki K.-i.T."/>
            <person name="Hayashi T."/>
            <person name="Toyoda A."/>
            <person name="Oliveira C."/>
            <person name="Osipova E."/>
            <person name="Leigh N.D."/>
            <person name="Simon A."/>
            <person name="Yun M.H."/>
        </authorList>
    </citation>
    <scope>NUCLEOTIDE SEQUENCE</scope>
    <source>
        <strain evidence="1">20211129_DDA</strain>
        <tissue evidence="1">Liver</tissue>
    </source>
</reference>
<organism evidence="1 2">
    <name type="scientific">Pleurodeles waltl</name>
    <name type="common">Iberian ribbed newt</name>
    <dbReference type="NCBI Taxonomy" id="8319"/>
    <lineage>
        <taxon>Eukaryota</taxon>
        <taxon>Metazoa</taxon>
        <taxon>Chordata</taxon>
        <taxon>Craniata</taxon>
        <taxon>Vertebrata</taxon>
        <taxon>Euteleostomi</taxon>
        <taxon>Amphibia</taxon>
        <taxon>Batrachia</taxon>
        <taxon>Caudata</taxon>
        <taxon>Salamandroidea</taxon>
        <taxon>Salamandridae</taxon>
        <taxon>Pleurodelinae</taxon>
        <taxon>Pleurodeles</taxon>
    </lineage>
</organism>
<proteinExistence type="predicted"/>
<keyword evidence="2" id="KW-1185">Reference proteome</keyword>
<gene>
    <name evidence="1" type="ORF">NDU88_000129</name>
</gene>